<gene>
    <name evidence="1" type="ORF">HNY73_018762</name>
</gene>
<keyword evidence="2" id="KW-1185">Reference proteome</keyword>
<comment type="caution">
    <text evidence="1">The sequence shown here is derived from an EMBL/GenBank/DDBJ whole genome shotgun (WGS) entry which is preliminary data.</text>
</comment>
<evidence type="ECO:0000313" key="2">
    <source>
        <dbReference type="Proteomes" id="UP000807504"/>
    </source>
</evidence>
<accession>A0A8T0EHC7</accession>
<name>A0A8T0EHC7_ARGBR</name>
<dbReference type="EMBL" id="JABXBU010002228">
    <property type="protein sequence ID" value="KAF8771325.1"/>
    <property type="molecule type" value="Genomic_DNA"/>
</dbReference>
<protein>
    <submittedName>
        <fullName evidence="1">Uncharacterized protein</fullName>
    </submittedName>
</protein>
<evidence type="ECO:0000313" key="1">
    <source>
        <dbReference type="EMBL" id="KAF8771325.1"/>
    </source>
</evidence>
<organism evidence="1 2">
    <name type="scientific">Argiope bruennichi</name>
    <name type="common">Wasp spider</name>
    <name type="synonym">Aranea bruennichi</name>
    <dbReference type="NCBI Taxonomy" id="94029"/>
    <lineage>
        <taxon>Eukaryota</taxon>
        <taxon>Metazoa</taxon>
        <taxon>Ecdysozoa</taxon>
        <taxon>Arthropoda</taxon>
        <taxon>Chelicerata</taxon>
        <taxon>Arachnida</taxon>
        <taxon>Araneae</taxon>
        <taxon>Araneomorphae</taxon>
        <taxon>Entelegynae</taxon>
        <taxon>Araneoidea</taxon>
        <taxon>Araneidae</taxon>
        <taxon>Argiope</taxon>
    </lineage>
</organism>
<sequence length="66" mass="7362">MEHLSILFVSGSSEEYLDLSQTMQRAKAKILSYDDQGPFSQGLGGVVVFGLQLMKRNRTLQTIKAE</sequence>
<dbReference type="Proteomes" id="UP000807504">
    <property type="component" value="Unassembled WGS sequence"/>
</dbReference>
<proteinExistence type="predicted"/>
<reference evidence="1" key="1">
    <citation type="journal article" date="2020" name="bioRxiv">
        <title>Chromosome-level reference genome of the European wasp spider Argiope bruennichi: a resource for studies on range expansion and evolutionary adaptation.</title>
        <authorList>
            <person name="Sheffer M.M."/>
            <person name="Hoppe A."/>
            <person name="Krehenwinkel H."/>
            <person name="Uhl G."/>
            <person name="Kuss A.W."/>
            <person name="Jensen L."/>
            <person name="Jensen C."/>
            <person name="Gillespie R.G."/>
            <person name="Hoff K.J."/>
            <person name="Prost S."/>
        </authorList>
    </citation>
    <scope>NUCLEOTIDE SEQUENCE</scope>
</reference>
<reference evidence="1" key="2">
    <citation type="submission" date="2020-06" db="EMBL/GenBank/DDBJ databases">
        <authorList>
            <person name="Sheffer M."/>
        </authorList>
    </citation>
    <scope>NUCLEOTIDE SEQUENCE</scope>
</reference>
<dbReference type="AlphaFoldDB" id="A0A8T0EHC7"/>